<reference evidence="2" key="1">
    <citation type="journal article" date="2020" name="Nature">
        <title>Giant virus diversity and host interactions through global metagenomics.</title>
        <authorList>
            <person name="Schulz F."/>
            <person name="Roux S."/>
            <person name="Paez-Espino D."/>
            <person name="Jungbluth S."/>
            <person name="Walsh D.A."/>
            <person name="Denef V.J."/>
            <person name="McMahon K.D."/>
            <person name="Konstantinidis K.T."/>
            <person name="Eloe-Fadrosh E.A."/>
            <person name="Kyrpides N.C."/>
            <person name="Woyke T."/>
        </authorList>
    </citation>
    <scope>NUCLEOTIDE SEQUENCE</scope>
    <source>
        <strain evidence="2">GVMAG-M-3300010157-4</strain>
    </source>
</reference>
<name>A0A6C0B7J5_9ZZZZ</name>
<feature type="transmembrane region" description="Helical" evidence="1">
    <location>
        <begin position="73"/>
        <end position="93"/>
    </location>
</feature>
<evidence type="ECO:0000313" key="2">
    <source>
        <dbReference type="EMBL" id="QHS87443.1"/>
    </source>
</evidence>
<keyword evidence="1" id="KW-0812">Transmembrane</keyword>
<sequence length="157" mass="18553">MTIIFIHLYFLIEFEILFYLYYIMPYEKALIYRLFDMSKYTDLQNKTFVVDYIEDELDCVKNQQRLDKYNYKLWIQCMAFLGALNAILAGVFARDVIRMRQQYTASYGTLSQHNSRTALVESDYKKNDDTDIEMVPLSSPTSKVNNGLGPESFSLYY</sequence>
<dbReference type="EMBL" id="MN739081">
    <property type="protein sequence ID" value="QHS87443.1"/>
    <property type="molecule type" value="Genomic_DNA"/>
</dbReference>
<proteinExistence type="predicted"/>
<keyword evidence="1" id="KW-1133">Transmembrane helix</keyword>
<feature type="transmembrane region" description="Helical" evidence="1">
    <location>
        <begin position="7"/>
        <end position="24"/>
    </location>
</feature>
<accession>A0A6C0B7J5</accession>
<protein>
    <submittedName>
        <fullName evidence="2">Uncharacterized protein</fullName>
    </submittedName>
</protein>
<evidence type="ECO:0000256" key="1">
    <source>
        <dbReference type="SAM" id="Phobius"/>
    </source>
</evidence>
<organism evidence="2">
    <name type="scientific">viral metagenome</name>
    <dbReference type="NCBI Taxonomy" id="1070528"/>
    <lineage>
        <taxon>unclassified sequences</taxon>
        <taxon>metagenomes</taxon>
        <taxon>organismal metagenomes</taxon>
    </lineage>
</organism>
<dbReference type="AlphaFoldDB" id="A0A6C0B7J5"/>
<keyword evidence="1" id="KW-0472">Membrane</keyword>